<comment type="similarity">
    <text evidence="1">Belongs to the ATP-dependent AMP-binding enzyme family.</text>
</comment>
<evidence type="ECO:0000256" key="1">
    <source>
        <dbReference type="ARBA" id="ARBA00006432"/>
    </source>
</evidence>
<dbReference type="FunFam" id="3.30.300.30:FF:000008">
    <property type="entry name" value="2,3-dihydroxybenzoate-AMP ligase"/>
    <property type="match status" value="1"/>
</dbReference>
<dbReference type="Gene3D" id="3.40.50.12780">
    <property type="entry name" value="N-terminal domain of ligase-like"/>
    <property type="match status" value="1"/>
</dbReference>
<reference evidence="5 6" key="1">
    <citation type="submission" date="2019-01" db="EMBL/GenBank/DDBJ databases">
        <title>Egibacter rhizosphaerae EGI 80759T.</title>
        <authorList>
            <person name="Chen D.-D."/>
            <person name="Tian Y."/>
            <person name="Jiao J.-Y."/>
            <person name="Zhang X.-T."/>
            <person name="Zhang Y.-G."/>
            <person name="Zhang Y."/>
            <person name="Xiao M."/>
            <person name="Shu W.-S."/>
            <person name="Li W.-J."/>
        </authorList>
    </citation>
    <scope>NUCLEOTIDE SEQUENCE [LARGE SCALE GENOMIC DNA]</scope>
    <source>
        <strain evidence="5 6">EGI 80759</strain>
    </source>
</reference>
<keyword evidence="6" id="KW-1185">Reference proteome</keyword>
<dbReference type="InterPro" id="IPR000873">
    <property type="entry name" value="AMP-dep_synth/lig_dom"/>
</dbReference>
<evidence type="ECO:0000259" key="4">
    <source>
        <dbReference type="Pfam" id="PF13193"/>
    </source>
</evidence>
<dbReference type="InterPro" id="IPR050237">
    <property type="entry name" value="ATP-dep_AMP-bd_enzyme"/>
</dbReference>
<dbReference type="AlphaFoldDB" id="A0A411YBJ5"/>
<dbReference type="RefSeq" id="WP_131153525.1">
    <property type="nucleotide sequence ID" value="NZ_CP036402.1"/>
</dbReference>
<dbReference type="KEGG" id="erz:ER308_02380"/>
<dbReference type="PANTHER" id="PTHR43767:SF1">
    <property type="entry name" value="NONRIBOSOMAL PEPTIDE SYNTHASE PES1 (EUROFUNG)-RELATED"/>
    <property type="match status" value="1"/>
</dbReference>
<dbReference type="InterPro" id="IPR025110">
    <property type="entry name" value="AMP-bd_C"/>
</dbReference>
<dbReference type="Pfam" id="PF13193">
    <property type="entry name" value="AMP-binding_C"/>
    <property type="match status" value="1"/>
</dbReference>
<evidence type="ECO:0000259" key="3">
    <source>
        <dbReference type="Pfam" id="PF00501"/>
    </source>
</evidence>
<dbReference type="NCBIfam" id="NF004837">
    <property type="entry name" value="PRK06187.1"/>
    <property type="match status" value="1"/>
</dbReference>
<evidence type="ECO:0000313" key="6">
    <source>
        <dbReference type="Proteomes" id="UP000291469"/>
    </source>
</evidence>
<dbReference type="SUPFAM" id="SSF56801">
    <property type="entry name" value="Acetyl-CoA synthetase-like"/>
    <property type="match status" value="1"/>
</dbReference>
<dbReference type="InterPro" id="IPR020845">
    <property type="entry name" value="AMP-binding_CS"/>
</dbReference>
<dbReference type="Pfam" id="PF00501">
    <property type="entry name" value="AMP-binding"/>
    <property type="match status" value="1"/>
</dbReference>
<dbReference type="InterPro" id="IPR042099">
    <property type="entry name" value="ANL_N_sf"/>
</dbReference>
<feature type="domain" description="AMP-dependent synthetase/ligase" evidence="3">
    <location>
        <begin position="29"/>
        <end position="381"/>
    </location>
</feature>
<evidence type="ECO:0000256" key="2">
    <source>
        <dbReference type="ARBA" id="ARBA00022598"/>
    </source>
</evidence>
<dbReference type="CDD" id="cd17631">
    <property type="entry name" value="FACL_FadD13-like"/>
    <property type="match status" value="1"/>
</dbReference>
<dbReference type="PROSITE" id="PS00455">
    <property type="entry name" value="AMP_BINDING"/>
    <property type="match status" value="1"/>
</dbReference>
<dbReference type="PANTHER" id="PTHR43767">
    <property type="entry name" value="LONG-CHAIN-FATTY-ACID--COA LIGASE"/>
    <property type="match status" value="1"/>
</dbReference>
<proteinExistence type="inferred from homology"/>
<protein>
    <submittedName>
        <fullName evidence="5">Long-chain-fatty-acid--CoA ligase</fullName>
    </submittedName>
</protein>
<accession>A0A411YBJ5</accession>
<dbReference type="EMBL" id="CP036402">
    <property type="protein sequence ID" value="QBI18527.1"/>
    <property type="molecule type" value="Genomic_DNA"/>
</dbReference>
<feature type="domain" description="AMP-binding enzyme C-terminal" evidence="4">
    <location>
        <begin position="431"/>
        <end position="506"/>
    </location>
</feature>
<keyword evidence="2 5" id="KW-0436">Ligase</keyword>
<dbReference type="OrthoDB" id="9803968at2"/>
<name>A0A411YBJ5_9ACTN</name>
<dbReference type="Proteomes" id="UP000291469">
    <property type="component" value="Chromosome"/>
</dbReference>
<organism evidence="5 6">
    <name type="scientific">Egibacter rhizosphaerae</name>
    <dbReference type="NCBI Taxonomy" id="1670831"/>
    <lineage>
        <taxon>Bacteria</taxon>
        <taxon>Bacillati</taxon>
        <taxon>Actinomycetota</taxon>
        <taxon>Nitriliruptoria</taxon>
        <taxon>Egibacterales</taxon>
        <taxon>Egibacteraceae</taxon>
        <taxon>Egibacter</taxon>
    </lineage>
</organism>
<dbReference type="Gene3D" id="3.30.300.30">
    <property type="match status" value="1"/>
</dbReference>
<dbReference type="InterPro" id="IPR045851">
    <property type="entry name" value="AMP-bd_C_sf"/>
</dbReference>
<gene>
    <name evidence="5" type="ORF">ER308_02380</name>
</gene>
<dbReference type="GO" id="GO:0016878">
    <property type="term" value="F:acid-thiol ligase activity"/>
    <property type="evidence" value="ECO:0007669"/>
    <property type="project" value="UniProtKB-ARBA"/>
</dbReference>
<sequence>MTEQTTPNPPSEVEAALRGGRAYNFAVVLDRAVQRFPDRVALVEGHERLTYRELAQRVHAVAAWLTKQGVGAGDRVGAVLTNRKEFLEVFFGVLRLGGVFVPINFRLAGPELAYIVEHSGLRVLFGEAPQLARLEGRTPLGVQVMQVPSEEYEELATPGPEVPLAPRGEFDLQRIMYTSGTTGHPKGVMIHHGAVWWKCLNQIVEFGLHADEVFLASGPLYHVGTLDLPGVGVLLQGGRIVILPQFDPVQVLKTIEAERVTCTFLAPSMMNRLLAEATFEQHDRSSLRVIIDGSEKMPASLLERIPAAFPHSHFFDGFGMTETVTSDTFLPPRRLEEKLGSVGTETATMEVRVVDDEDRDVPAGEVGELLVRGPKLCLGYWRDPEATSKSFRNGWFHTGDMAIRDEDGDITIVDRKKDMIKSGGENIASVEIERVLYAHPDVLEAAVVARSDETWGEAPVAFVAPADGVELDQAALEAFCREQLAGFKVPKQFLTVDALPRNPSGKVLKRELRARVE</sequence>
<evidence type="ECO:0000313" key="5">
    <source>
        <dbReference type="EMBL" id="QBI18527.1"/>
    </source>
</evidence>